<keyword evidence="1" id="KW-0472">Membrane</keyword>
<feature type="transmembrane region" description="Helical" evidence="1">
    <location>
        <begin position="6"/>
        <end position="27"/>
    </location>
</feature>
<feature type="transmembrane region" description="Helical" evidence="1">
    <location>
        <begin position="89"/>
        <end position="107"/>
    </location>
</feature>
<keyword evidence="1" id="KW-1133">Transmembrane helix</keyword>
<dbReference type="InterPro" id="IPR003675">
    <property type="entry name" value="Rce1/LyrA-like_dom"/>
</dbReference>
<proteinExistence type="predicted"/>
<evidence type="ECO:0000313" key="4">
    <source>
        <dbReference type="Proteomes" id="UP001310692"/>
    </source>
</evidence>
<comment type="caution">
    <text evidence="3">The sequence shown here is derived from an EMBL/GenBank/DDBJ whole genome shotgun (WGS) entry which is preliminary data.</text>
</comment>
<accession>A0ABU7LVB7</accession>
<keyword evidence="4" id="KW-1185">Reference proteome</keyword>
<reference evidence="3 4" key="1">
    <citation type="submission" date="2024-01" db="EMBL/GenBank/DDBJ databases">
        <title>Hyphobacterium bacterium isolated from marine sediment.</title>
        <authorList>
            <person name="Zhao S."/>
        </authorList>
    </citation>
    <scope>NUCLEOTIDE SEQUENCE [LARGE SCALE GENOMIC DNA]</scope>
    <source>
        <strain evidence="3 4">Y60-23</strain>
    </source>
</reference>
<keyword evidence="1" id="KW-0812">Transmembrane</keyword>
<dbReference type="GO" id="GO:0016787">
    <property type="term" value="F:hydrolase activity"/>
    <property type="evidence" value="ECO:0007669"/>
    <property type="project" value="UniProtKB-KW"/>
</dbReference>
<gene>
    <name evidence="3" type="ORF">V0U35_02295</name>
</gene>
<evidence type="ECO:0000313" key="3">
    <source>
        <dbReference type="EMBL" id="MEE2565497.1"/>
    </source>
</evidence>
<feature type="transmembrane region" description="Helical" evidence="1">
    <location>
        <begin position="161"/>
        <end position="189"/>
    </location>
</feature>
<dbReference type="Pfam" id="PF02517">
    <property type="entry name" value="Rce1-like"/>
    <property type="match status" value="1"/>
</dbReference>
<feature type="transmembrane region" description="Helical" evidence="1">
    <location>
        <begin position="48"/>
        <end position="69"/>
    </location>
</feature>
<protein>
    <submittedName>
        <fullName evidence="3">CPBP family intramembrane glutamic endopeptidase</fullName>
        <ecNumber evidence="3">3.4.-.-</ecNumber>
    </submittedName>
</protein>
<dbReference type="EC" id="3.4.-.-" evidence="3"/>
<dbReference type="Proteomes" id="UP001310692">
    <property type="component" value="Unassembled WGS sequence"/>
</dbReference>
<dbReference type="RefSeq" id="WP_330195032.1">
    <property type="nucleotide sequence ID" value="NZ_JAZDRO010000001.1"/>
</dbReference>
<evidence type="ECO:0000259" key="2">
    <source>
        <dbReference type="Pfam" id="PF02517"/>
    </source>
</evidence>
<organism evidence="3 4">
    <name type="scientific">Hyphobacterium marinum</name>
    <dbReference type="NCBI Taxonomy" id="3116574"/>
    <lineage>
        <taxon>Bacteria</taxon>
        <taxon>Pseudomonadati</taxon>
        <taxon>Pseudomonadota</taxon>
        <taxon>Alphaproteobacteria</taxon>
        <taxon>Maricaulales</taxon>
        <taxon>Maricaulaceae</taxon>
        <taxon>Hyphobacterium</taxon>
    </lineage>
</organism>
<feature type="domain" description="CAAX prenyl protease 2/Lysostaphin resistance protein A-like" evidence="2">
    <location>
        <begin position="142"/>
        <end position="227"/>
    </location>
</feature>
<dbReference type="EMBL" id="JAZDRO010000001">
    <property type="protein sequence ID" value="MEE2565497.1"/>
    <property type="molecule type" value="Genomic_DNA"/>
</dbReference>
<sequence>MSGLSPADYLLLIPVIALAVFLAISPLRDSKWKARIRAGEDPRARLKFYRETMVLLWGVAILCLAFWLVSGRTLAGLGFGMTVEGWRGGLAWGAALASFGYMVWSTVETARSRSTRQSVRRQIDAMGGLDMIRAKTSAEHTRFLGVAITAGITEEIIFRGFLIGALALVMPVWAAAAVSVAAFTLGHIYQGPSGMIRVFVIALVLTGIFLIGGSLWPVIILHIAMDLSSGLAFRLVDRHAEADAAAEAASAA</sequence>
<keyword evidence="3" id="KW-0378">Hydrolase</keyword>
<evidence type="ECO:0000256" key="1">
    <source>
        <dbReference type="SAM" id="Phobius"/>
    </source>
</evidence>
<name>A0ABU7LVB7_9PROT</name>
<feature type="transmembrane region" description="Helical" evidence="1">
    <location>
        <begin position="195"/>
        <end position="224"/>
    </location>
</feature>